<comment type="caution">
    <text evidence="1">The sequence shown here is derived from an EMBL/GenBank/DDBJ whole genome shotgun (WGS) entry which is preliminary data.</text>
</comment>
<dbReference type="EMBL" id="CM042885">
    <property type="protein sequence ID" value="KAI4366347.1"/>
    <property type="molecule type" value="Genomic_DNA"/>
</dbReference>
<accession>A0ACB9QHT3</accession>
<evidence type="ECO:0000313" key="2">
    <source>
        <dbReference type="Proteomes" id="UP001057402"/>
    </source>
</evidence>
<gene>
    <name evidence="1" type="ORF">MLD38_022234</name>
</gene>
<organism evidence="1 2">
    <name type="scientific">Melastoma candidum</name>
    <dbReference type="NCBI Taxonomy" id="119954"/>
    <lineage>
        <taxon>Eukaryota</taxon>
        <taxon>Viridiplantae</taxon>
        <taxon>Streptophyta</taxon>
        <taxon>Embryophyta</taxon>
        <taxon>Tracheophyta</taxon>
        <taxon>Spermatophyta</taxon>
        <taxon>Magnoliopsida</taxon>
        <taxon>eudicotyledons</taxon>
        <taxon>Gunneridae</taxon>
        <taxon>Pentapetalae</taxon>
        <taxon>rosids</taxon>
        <taxon>malvids</taxon>
        <taxon>Myrtales</taxon>
        <taxon>Melastomataceae</taxon>
        <taxon>Melastomatoideae</taxon>
        <taxon>Melastomateae</taxon>
        <taxon>Melastoma</taxon>
    </lineage>
</organism>
<name>A0ACB9QHT3_9MYRT</name>
<keyword evidence="2" id="KW-1185">Reference proteome</keyword>
<protein>
    <submittedName>
        <fullName evidence="1">Uncharacterized protein</fullName>
    </submittedName>
</protein>
<reference evidence="2" key="1">
    <citation type="journal article" date="2023" name="Front. Plant Sci.">
        <title>Chromosomal-level genome assembly of Melastoma candidum provides insights into trichome evolution.</title>
        <authorList>
            <person name="Zhong Y."/>
            <person name="Wu W."/>
            <person name="Sun C."/>
            <person name="Zou P."/>
            <person name="Liu Y."/>
            <person name="Dai S."/>
            <person name="Zhou R."/>
        </authorList>
    </citation>
    <scope>NUCLEOTIDE SEQUENCE [LARGE SCALE GENOMIC DNA]</scope>
</reference>
<sequence length="341" mass="37323">MGVVEAVISVTAMTLLGWTISPSSAHPGWGSPWGGGSSGLLPEYYMYTCPQVNDIVLSVLERAFETEPRIAASLLRLHFHDCFVQGCDASVLLDDSPMIGSEKKAGPNLNSLRGFEVIDEIKAKLEEICPETVSCADILALAARGSTVLSGGPNWELPLGRRDSRTASISIANRDIPPPNGTIQNLVTLFQRQGLDEVDLVALSGGHTIGMARCVTFKQRLYNQNGNNQPDSTLERGYYQELKTVCPPSGGDNYISPLDLASPVRFDNTYYKLILWGKGLLTSDEVLLTGRLSTTMELVRAYAEDEGLFFQQFARSMIKMGSIKPLIGFNGEVRRNCRRVN</sequence>
<proteinExistence type="predicted"/>
<evidence type="ECO:0000313" key="1">
    <source>
        <dbReference type="EMBL" id="KAI4366347.1"/>
    </source>
</evidence>
<dbReference type="Proteomes" id="UP001057402">
    <property type="component" value="Chromosome 6"/>
</dbReference>